<dbReference type="AlphaFoldDB" id="A0A8C5TS94"/>
<dbReference type="Proteomes" id="UP000694560">
    <property type="component" value="Unplaced"/>
</dbReference>
<reference evidence="2" key="1">
    <citation type="submission" date="2025-08" db="UniProtKB">
        <authorList>
            <consortium name="Ensembl"/>
        </authorList>
    </citation>
    <scope>IDENTIFICATION</scope>
</reference>
<evidence type="ECO:0000313" key="3">
    <source>
        <dbReference type="Proteomes" id="UP000694560"/>
    </source>
</evidence>
<sequence>MTLTKKKRKPSSGEERPQPYSTSFPSLVPFQAFGRHPHKSLVRRSYTLCGTAHLLSPSARIEAPPGRAAPLRPDAALPDHAPLSLLKGLEVSVLQAGRRQTPKKPSEVADAFTRAEREDLASWRNGFLYQKYLSSPAETGTRSPSSWRLTNAQASPGSKNRRASSREPGGDEGRRGSAKKLGPPACWTSSGLCRAGATAPREGQGTGTKRTSRPPHPAPGSAAGRLLPLVEQISIEPHHNTHIPKFRVESISSACQSSNGWHYEDGFV</sequence>
<feature type="compositionally biased region" description="Polar residues" evidence="1">
    <location>
        <begin position="135"/>
        <end position="158"/>
    </location>
</feature>
<reference evidence="2" key="2">
    <citation type="submission" date="2025-09" db="UniProtKB">
        <authorList>
            <consortium name="Ensembl"/>
        </authorList>
    </citation>
    <scope>IDENTIFICATION</scope>
</reference>
<name>A0A8C5TS94_9PASS</name>
<feature type="region of interest" description="Disordered" evidence="1">
    <location>
        <begin position="135"/>
        <end position="223"/>
    </location>
</feature>
<proteinExistence type="predicted"/>
<feature type="compositionally biased region" description="Basic and acidic residues" evidence="1">
    <location>
        <begin position="164"/>
        <end position="175"/>
    </location>
</feature>
<dbReference type="Ensembl" id="ENSMCST00000009072.1">
    <property type="protein sequence ID" value="ENSMCSP00000008854.1"/>
    <property type="gene ID" value="ENSMCSG00000006293.1"/>
</dbReference>
<organism evidence="2 3">
    <name type="scientific">Malurus cyaneus samueli</name>
    <dbReference type="NCBI Taxonomy" id="2593467"/>
    <lineage>
        <taxon>Eukaryota</taxon>
        <taxon>Metazoa</taxon>
        <taxon>Chordata</taxon>
        <taxon>Craniata</taxon>
        <taxon>Vertebrata</taxon>
        <taxon>Euteleostomi</taxon>
        <taxon>Archelosauria</taxon>
        <taxon>Archosauria</taxon>
        <taxon>Dinosauria</taxon>
        <taxon>Saurischia</taxon>
        <taxon>Theropoda</taxon>
        <taxon>Coelurosauria</taxon>
        <taxon>Aves</taxon>
        <taxon>Neognathae</taxon>
        <taxon>Neoaves</taxon>
        <taxon>Telluraves</taxon>
        <taxon>Australaves</taxon>
        <taxon>Passeriformes</taxon>
        <taxon>Meliphagoidea</taxon>
        <taxon>Maluridae</taxon>
        <taxon>Malurus</taxon>
    </lineage>
</organism>
<protein>
    <submittedName>
        <fullName evidence="2">Uncharacterized protein</fullName>
    </submittedName>
</protein>
<evidence type="ECO:0000256" key="1">
    <source>
        <dbReference type="SAM" id="MobiDB-lite"/>
    </source>
</evidence>
<feature type="compositionally biased region" description="Basic residues" evidence="1">
    <location>
        <begin position="1"/>
        <end position="10"/>
    </location>
</feature>
<evidence type="ECO:0000313" key="2">
    <source>
        <dbReference type="Ensembl" id="ENSMCSP00000008854.1"/>
    </source>
</evidence>
<keyword evidence="3" id="KW-1185">Reference proteome</keyword>
<accession>A0A8C5TS94</accession>
<feature type="region of interest" description="Disordered" evidence="1">
    <location>
        <begin position="1"/>
        <end position="27"/>
    </location>
</feature>
<dbReference type="OrthoDB" id="6159439at2759"/>